<feature type="compositionally biased region" description="Low complexity" evidence="1">
    <location>
        <begin position="347"/>
        <end position="361"/>
    </location>
</feature>
<evidence type="ECO:0000313" key="6">
    <source>
        <dbReference type="Proteomes" id="UP000290189"/>
    </source>
</evidence>
<evidence type="ECO:0000313" key="5">
    <source>
        <dbReference type="Proteomes" id="UP000039324"/>
    </source>
</evidence>
<feature type="region of interest" description="Disordered" evidence="1">
    <location>
        <begin position="330"/>
        <end position="365"/>
    </location>
</feature>
<feature type="signal peptide" evidence="2">
    <location>
        <begin position="1"/>
        <end position="20"/>
    </location>
</feature>
<reference evidence="4 6" key="2">
    <citation type="submission" date="2018-03" db="EMBL/GenBank/DDBJ databases">
        <authorList>
            <person name="Fogelqvist J."/>
        </authorList>
    </citation>
    <scope>NUCLEOTIDE SEQUENCE [LARGE SCALE GENOMIC DNA]</scope>
</reference>
<feature type="region of interest" description="Disordered" evidence="1">
    <location>
        <begin position="291"/>
        <end position="311"/>
    </location>
</feature>
<organism evidence="3 5">
    <name type="scientific">Plasmodiophora brassicae</name>
    <name type="common">Clubroot disease agent</name>
    <dbReference type="NCBI Taxonomy" id="37360"/>
    <lineage>
        <taxon>Eukaryota</taxon>
        <taxon>Sar</taxon>
        <taxon>Rhizaria</taxon>
        <taxon>Endomyxa</taxon>
        <taxon>Phytomyxea</taxon>
        <taxon>Plasmodiophorida</taxon>
        <taxon>Plasmodiophoridae</taxon>
        <taxon>Plasmodiophora</taxon>
    </lineage>
</organism>
<reference evidence="3 5" key="1">
    <citation type="submission" date="2015-02" db="EMBL/GenBank/DDBJ databases">
        <authorList>
            <person name="Chooi Y.-H."/>
        </authorList>
    </citation>
    <scope>NUCLEOTIDE SEQUENCE [LARGE SCALE GENOMIC DNA]</scope>
    <source>
        <strain evidence="3">E3</strain>
    </source>
</reference>
<gene>
    <name evidence="3" type="ORF">PBRA_008079</name>
    <name evidence="4" type="ORF">PLBR_LOCUS6592</name>
</gene>
<proteinExistence type="predicted"/>
<feature type="compositionally biased region" description="Basic and acidic residues" evidence="1">
    <location>
        <begin position="258"/>
        <end position="268"/>
    </location>
</feature>
<name>A0A0G4IZU5_PLABS</name>
<dbReference type="Gene3D" id="3.40.33.10">
    <property type="entry name" value="CAP"/>
    <property type="match status" value="1"/>
</dbReference>
<geneLocation type="mitochondrion" evidence="4"/>
<feature type="region of interest" description="Disordered" evidence="1">
    <location>
        <begin position="251"/>
        <end position="271"/>
    </location>
</feature>
<keyword evidence="4" id="KW-0496">Mitochondrion</keyword>
<feature type="compositionally biased region" description="Low complexity" evidence="1">
    <location>
        <begin position="297"/>
        <end position="311"/>
    </location>
</feature>
<protein>
    <recommendedName>
        <fullName evidence="7">SCP domain-containing protein</fullName>
    </recommendedName>
</protein>
<feature type="chain" id="PRO_5035990810" description="SCP domain-containing protein" evidence="2">
    <location>
        <begin position="21"/>
        <end position="381"/>
    </location>
</feature>
<feature type="compositionally biased region" description="Acidic residues" evidence="1">
    <location>
        <begin position="46"/>
        <end position="55"/>
    </location>
</feature>
<accession>A0A0G4IZU5</accession>
<dbReference type="Proteomes" id="UP000290189">
    <property type="component" value="Unassembled WGS sequence"/>
</dbReference>
<dbReference type="EMBL" id="OVEO01000011">
    <property type="protein sequence ID" value="SPQ99377.1"/>
    <property type="molecule type" value="Genomic_DNA"/>
</dbReference>
<evidence type="ECO:0000313" key="3">
    <source>
        <dbReference type="EMBL" id="CEP00767.1"/>
    </source>
</evidence>
<evidence type="ECO:0000313" key="4">
    <source>
        <dbReference type="EMBL" id="SPQ99377.1"/>
    </source>
</evidence>
<dbReference type="OrthoDB" id="10585510at2759"/>
<dbReference type="AlphaFoldDB" id="A0A0G4IZU5"/>
<evidence type="ECO:0000256" key="2">
    <source>
        <dbReference type="SAM" id="SignalP"/>
    </source>
</evidence>
<feature type="region of interest" description="Disordered" evidence="1">
    <location>
        <begin position="35"/>
        <end position="55"/>
    </location>
</feature>
<evidence type="ECO:0000256" key="1">
    <source>
        <dbReference type="SAM" id="MobiDB-lite"/>
    </source>
</evidence>
<sequence length="381" mass="41617">MSRAIHLAVVLSLVLLGAFAQTPLFQSRKLERPAPRVSENALTAEPQDDEQLDDFEDDAPEEMCPVALSDSYAMIRGINNYRISHGLPSINISRSLMSTACAHMRDVTASKKAINLQCGLHSWASCCYPGDHSNPDCMHRKALQVTTALKWNIYNVAAYELAYEWTGGQFSAVRALDMFVENAEHRSFILQEDTWADFKWRAIGAAVGHKYAYIWFGTFADPNGDFDQFHVDEHTMELPGCSCTGRPVTWRPPPTLSPEEKAAREQEQRQAAMPMWYSVQQGPVEDLETKLSTPHNATSVAPNATSAPPTATTMPALTATITNVSISPVVDEASKEKTSESGEEEIAASSSGGEETSSASGPIDIGKSISIADFLKGLTQT</sequence>
<keyword evidence="2" id="KW-0732">Signal</keyword>
<dbReference type="InterPro" id="IPR035940">
    <property type="entry name" value="CAP_sf"/>
</dbReference>
<keyword evidence="5" id="KW-1185">Reference proteome</keyword>
<dbReference type="EMBL" id="CDSF01000102">
    <property type="protein sequence ID" value="CEP00767.1"/>
    <property type="molecule type" value="Genomic_DNA"/>
</dbReference>
<evidence type="ECO:0008006" key="7">
    <source>
        <dbReference type="Google" id="ProtNLM"/>
    </source>
</evidence>
<dbReference type="Proteomes" id="UP000039324">
    <property type="component" value="Unassembled WGS sequence"/>
</dbReference>